<evidence type="ECO:0000256" key="7">
    <source>
        <dbReference type="RuleBase" id="RU363053"/>
    </source>
</evidence>
<evidence type="ECO:0000256" key="4">
    <source>
        <dbReference type="ARBA" id="ARBA00022989"/>
    </source>
</evidence>
<evidence type="ECO:0000256" key="2">
    <source>
        <dbReference type="ARBA" id="ARBA00006824"/>
    </source>
</evidence>
<comment type="subcellular location">
    <subcellularLocation>
        <location evidence="1">Membrane</location>
        <topology evidence="1">Multi-pass membrane protein</topology>
    </subcellularLocation>
</comment>
<keyword evidence="8" id="KW-1185">Reference proteome</keyword>
<keyword evidence="3 7" id="KW-0812">Transmembrane</keyword>
<evidence type="ECO:0000313" key="8">
    <source>
        <dbReference type="Proteomes" id="UP000504634"/>
    </source>
</evidence>
<accession>A0A6J2TSX7</accession>
<keyword evidence="4 7" id="KW-1133">Transmembrane helix</keyword>
<proteinExistence type="inferred from homology"/>
<dbReference type="PANTHER" id="PTHR11266:SF17">
    <property type="entry name" value="PROTEIN MPV17"/>
    <property type="match status" value="1"/>
</dbReference>
<dbReference type="AlphaFoldDB" id="A0A6J2TSX7"/>
<comment type="similarity">
    <text evidence="2 7">Belongs to the peroxisomal membrane protein PXMP2/4 family.</text>
</comment>
<evidence type="ECO:0000313" key="9">
    <source>
        <dbReference type="RefSeq" id="XP_030378253.1"/>
    </source>
</evidence>
<dbReference type="CTD" id="4358"/>
<evidence type="ECO:0000256" key="6">
    <source>
        <dbReference type="ARBA" id="ARBA00049743"/>
    </source>
</evidence>
<evidence type="ECO:0000256" key="1">
    <source>
        <dbReference type="ARBA" id="ARBA00004141"/>
    </source>
</evidence>
<dbReference type="GO" id="GO:0005739">
    <property type="term" value="C:mitochondrion"/>
    <property type="evidence" value="ECO:0007669"/>
    <property type="project" value="TreeGrafter"/>
</dbReference>
<name>A0A6J2TSX7_DROLE</name>
<evidence type="ECO:0000256" key="3">
    <source>
        <dbReference type="ARBA" id="ARBA00022692"/>
    </source>
</evidence>
<dbReference type="InterPro" id="IPR007248">
    <property type="entry name" value="Mpv17_PMP22"/>
</dbReference>
<dbReference type="OrthoDB" id="430207at2759"/>
<dbReference type="Proteomes" id="UP000504634">
    <property type="component" value="Unplaced"/>
</dbReference>
<dbReference type="PANTHER" id="PTHR11266">
    <property type="entry name" value="PEROXISOMAL MEMBRANE PROTEIN 2, PXMP2 MPV17"/>
    <property type="match status" value="1"/>
</dbReference>
<dbReference type="Pfam" id="PF04117">
    <property type="entry name" value="Mpv17_PMP22"/>
    <property type="match status" value="1"/>
</dbReference>
<evidence type="ECO:0000256" key="5">
    <source>
        <dbReference type="ARBA" id="ARBA00023136"/>
    </source>
</evidence>
<dbReference type="GO" id="GO:0016020">
    <property type="term" value="C:membrane"/>
    <property type="evidence" value="ECO:0007669"/>
    <property type="project" value="UniProtKB-SubCell"/>
</dbReference>
<sequence>MNALRGYIREGINVACIMGAGDMLAQMGIQKKSISEWDAGRTIRFSALGLLLVGPVMRKWYGTLETLVKKDQPPIMRGIKKMLWDQVCFAPPFTLALSFLVPFVNGENTDVIIERIKDKYFFILSRNYMLWPPSQIINFTFVPLNYQVIFVQCIALLWNCYLALILNKD</sequence>
<feature type="transmembrane region" description="Helical" evidence="7">
    <location>
        <begin position="144"/>
        <end position="166"/>
    </location>
</feature>
<organism evidence="8 9">
    <name type="scientific">Drosophila lebanonensis</name>
    <name type="common">Fruit fly</name>
    <name type="synonym">Scaptodrosophila lebanonensis</name>
    <dbReference type="NCBI Taxonomy" id="7225"/>
    <lineage>
        <taxon>Eukaryota</taxon>
        <taxon>Metazoa</taxon>
        <taxon>Ecdysozoa</taxon>
        <taxon>Arthropoda</taxon>
        <taxon>Hexapoda</taxon>
        <taxon>Insecta</taxon>
        <taxon>Pterygota</taxon>
        <taxon>Neoptera</taxon>
        <taxon>Endopterygota</taxon>
        <taxon>Diptera</taxon>
        <taxon>Brachycera</taxon>
        <taxon>Muscomorpha</taxon>
        <taxon>Ephydroidea</taxon>
        <taxon>Drosophilidae</taxon>
        <taxon>Scaptodrosophila</taxon>
    </lineage>
</organism>
<reference evidence="9" key="1">
    <citation type="submission" date="2025-08" db="UniProtKB">
        <authorList>
            <consortium name="RefSeq"/>
        </authorList>
    </citation>
    <scope>IDENTIFICATION</scope>
    <source>
        <strain evidence="9">11010-0011.00</strain>
        <tissue evidence="9">Whole body</tissue>
    </source>
</reference>
<dbReference type="RefSeq" id="XP_030378253.1">
    <property type="nucleotide sequence ID" value="XM_030522393.1"/>
</dbReference>
<dbReference type="GO" id="GO:1901858">
    <property type="term" value="P:regulation of mitochondrial DNA metabolic process"/>
    <property type="evidence" value="ECO:0007669"/>
    <property type="project" value="TreeGrafter"/>
</dbReference>
<dbReference type="GeneID" id="115626883"/>
<protein>
    <recommendedName>
        <fullName evidence="6">Mitochondrial inner membrane protein Mpv17</fullName>
    </recommendedName>
</protein>
<feature type="transmembrane region" description="Helical" evidence="7">
    <location>
        <begin position="82"/>
        <end position="101"/>
    </location>
</feature>
<gene>
    <name evidence="9" type="primary">LOC115626883</name>
</gene>
<keyword evidence="5 7" id="KW-0472">Membrane</keyword>
<dbReference type="GO" id="GO:0015267">
    <property type="term" value="F:channel activity"/>
    <property type="evidence" value="ECO:0007669"/>
    <property type="project" value="TreeGrafter"/>
</dbReference>